<evidence type="ECO:0000313" key="4">
    <source>
        <dbReference type="Proteomes" id="UP000002051"/>
    </source>
</evidence>
<proteinExistence type="predicted"/>
<organism evidence="1 4">
    <name type="scientific">Medicago truncatula</name>
    <name type="common">Barrel medic</name>
    <name type="synonym">Medicago tribuloides</name>
    <dbReference type="NCBI Taxonomy" id="3880"/>
    <lineage>
        <taxon>Eukaryota</taxon>
        <taxon>Viridiplantae</taxon>
        <taxon>Streptophyta</taxon>
        <taxon>Embryophyta</taxon>
        <taxon>Tracheophyta</taxon>
        <taxon>Spermatophyta</taxon>
        <taxon>Magnoliopsida</taxon>
        <taxon>eudicotyledons</taxon>
        <taxon>Gunneridae</taxon>
        <taxon>Pentapetalae</taxon>
        <taxon>rosids</taxon>
        <taxon>fabids</taxon>
        <taxon>Fabales</taxon>
        <taxon>Fabaceae</taxon>
        <taxon>Papilionoideae</taxon>
        <taxon>50 kb inversion clade</taxon>
        <taxon>NPAAA clade</taxon>
        <taxon>Hologalegina</taxon>
        <taxon>IRL clade</taxon>
        <taxon>Trifolieae</taxon>
        <taxon>Medicago</taxon>
    </lineage>
</organism>
<keyword evidence="4" id="KW-1185">Reference proteome</keyword>
<dbReference type="EMBL" id="PSQE01000006">
    <property type="protein sequence ID" value="RHN52299.1"/>
    <property type="molecule type" value="Genomic_DNA"/>
</dbReference>
<sequence length="107" mass="12222">MITHLSDHKVKVSLRLLSLLISRIAKNFSVTSLLITDTKAIKVVVSKFTRSLPPKRLLIIDTVAMKFVFVIFYKHFKPKFKIKSTSKTTQSATVQQIESCLLQVFKI</sequence>
<protein>
    <submittedName>
        <fullName evidence="1 3">Uncharacterized protein</fullName>
    </submittedName>
</protein>
<reference evidence="3" key="3">
    <citation type="submission" date="2015-04" db="UniProtKB">
        <authorList>
            <consortium name="EnsemblPlants"/>
        </authorList>
    </citation>
    <scope>IDENTIFICATION</scope>
    <source>
        <strain evidence="3">cv. Jemalong A17</strain>
    </source>
</reference>
<evidence type="ECO:0000313" key="2">
    <source>
        <dbReference type="EMBL" id="RHN52299.1"/>
    </source>
</evidence>
<dbReference type="Proteomes" id="UP000002051">
    <property type="component" value="Chromosome 6"/>
</dbReference>
<reference evidence="1 4" key="2">
    <citation type="journal article" date="2014" name="BMC Genomics">
        <title>An improved genome release (version Mt4.0) for the model legume Medicago truncatula.</title>
        <authorList>
            <person name="Tang H."/>
            <person name="Krishnakumar V."/>
            <person name="Bidwell S."/>
            <person name="Rosen B."/>
            <person name="Chan A."/>
            <person name="Zhou S."/>
            <person name="Gentzbittel L."/>
            <person name="Childs K.L."/>
            <person name="Yandell M."/>
            <person name="Gundlach H."/>
            <person name="Mayer K.F."/>
            <person name="Schwartz D.C."/>
            <person name="Town C.D."/>
        </authorList>
    </citation>
    <scope>GENOME REANNOTATION</scope>
    <source>
        <strain evidence="1">A17</strain>
        <strain evidence="3 4">cv. Jemalong A17</strain>
    </source>
</reference>
<dbReference type="Gramene" id="rna36958">
    <property type="protein sequence ID" value="RHN52299.1"/>
    <property type="gene ID" value="gene36958"/>
</dbReference>
<dbReference type="EnsemblPlants" id="KEH26731">
    <property type="protein sequence ID" value="KEH26731"/>
    <property type="gene ID" value="MTR_6g472310"/>
</dbReference>
<dbReference type="AlphaFoldDB" id="A0A072UBA3"/>
<gene>
    <name evidence="1" type="ordered locus">MTR_6g472310</name>
    <name evidence="2" type="ORF">MtrunA17_Chr6g0479011</name>
</gene>
<dbReference type="Proteomes" id="UP000265566">
    <property type="component" value="Chromosome 6"/>
</dbReference>
<accession>A0A072UBA3</accession>
<name>A0A072UBA3_MEDTR</name>
<reference evidence="1 4" key="1">
    <citation type="journal article" date="2011" name="Nature">
        <title>The Medicago genome provides insight into the evolution of rhizobial symbioses.</title>
        <authorList>
            <person name="Young N.D."/>
            <person name="Debelle F."/>
            <person name="Oldroyd G.E."/>
            <person name="Geurts R."/>
            <person name="Cannon S.B."/>
            <person name="Udvardi M.K."/>
            <person name="Benedito V.A."/>
            <person name="Mayer K.F."/>
            <person name="Gouzy J."/>
            <person name="Schoof H."/>
            <person name="Van de Peer Y."/>
            <person name="Proost S."/>
            <person name="Cook D.R."/>
            <person name="Meyers B.C."/>
            <person name="Spannagl M."/>
            <person name="Cheung F."/>
            <person name="De Mita S."/>
            <person name="Krishnakumar V."/>
            <person name="Gundlach H."/>
            <person name="Zhou S."/>
            <person name="Mudge J."/>
            <person name="Bharti A.K."/>
            <person name="Murray J.D."/>
            <person name="Naoumkina M.A."/>
            <person name="Rosen B."/>
            <person name="Silverstein K.A."/>
            <person name="Tang H."/>
            <person name="Rombauts S."/>
            <person name="Zhao P.X."/>
            <person name="Zhou P."/>
            <person name="Barbe V."/>
            <person name="Bardou P."/>
            <person name="Bechner M."/>
            <person name="Bellec A."/>
            <person name="Berger A."/>
            <person name="Berges H."/>
            <person name="Bidwell S."/>
            <person name="Bisseling T."/>
            <person name="Choisne N."/>
            <person name="Couloux A."/>
            <person name="Denny R."/>
            <person name="Deshpande S."/>
            <person name="Dai X."/>
            <person name="Doyle J.J."/>
            <person name="Dudez A.M."/>
            <person name="Farmer A.D."/>
            <person name="Fouteau S."/>
            <person name="Franken C."/>
            <person name="Gibelin C."/>
            <person name="Gish J."/>
            <person name="Goldstein S."/>
            <person name="Gonzalez A.J."/>
            <person name="Green P.J."/>
            <person name="Hallab A."/>
            <person name="Hartog M."/>
            <person name="Hua A."/>
            <person name="Humphray S.J."/>
            <person name="Jeong D.H."/>
            <person name="Jing Y."/>
            <person name="Jocker A."/>
            <person name="Kenton S.M."/>
            <person name="Kim D.J."/>
            <person name="Klee K."/>
            <person name="Lai H."/>
            <person name="Lang C."/>
            <person name="Lin S."/>
            <person name="Macmil S.L."/>
            <person name="Magdelenat G."/>
            <person name="Matthews L."/>
            <person name="McCorrison J."/>
            <person name="Monaghan E.L."/>
            <person name="Mun J.H."/>
            <person name="Najar F.Z."/>
            <person name="Nicholson C."/>
            <person name="Noirot C."/>
            <person name="O'Bleness M."/>
            <person name="Paule C.R."/>
            <person name="Poulain J."/>
            <person name="Prion F."/>
            <person name="Qin B."/>
            <person name="Qu C."/>
            <person name="Retzel E.F."/>
            <person name="Riddle C."/>
            <person name="Sallet E."/>
            <person name="Samain S."/>
            <person name="Samson N."/>
            <person name="Sanders I."/>
            <person name="Saurat O."/>
            <person name="Scarpelli C."/>
            <person name="Schiex T."/>
            <person name="Segurens B."/>
            <person name="Severin A.J."/>
            <person name="Sherrier D.J."/>
            <person name="Shi R."/>
            <person name="Sims S."/>
            <person name="Singer S.R."/>
            <person name="Sinharoy S."/>
            <person name="Sterck L."/>
            <person name="Viollet A."/>
            <person name="Wang B.B."/>
            <person name="Wang K."/>
            <person name="Wang M."/>
            <person name="Wang X."/>
            <person name="Warfsmann J."/>
            <person name="Weissenbach J."/>
            <person name="White D.D."/>
            <person name="White J.D."/>
            <person name="Wiley G.B."/>
            <person name="Wincker P."/>
            <person name="Xing Y."/>
            <person name="Yang L."/>
            <person name="Yao Z."/>
            <person name="Ying F."/>
            <person name="Zhai J."/>
            <person name="Zhou L."/>
            <person name="Zuber A."/>
            <person name="Denarie J."/>
            <person name="Dixon R.A."/>
            <person name="May G.D."/>
            <person name="Schwartz D.C."/>
            <person name="Rogers J."/>
            <person name="Quetier F."/>
            <person name="Town C.D."/>
            <person name="Roe B.A."/>
        </authorList>
    </citation>
    <scope>NUCLEOTIDE SEQUENCE [LARGE SCALE GENOMIC DNA]</scope>
    <source>
        <strain evidence="1">A17</strain>
        <strain evidence="3 4">cv. Jemalong A17</strain>
    </source>
</reference>
<evidence type="ECO:0000313" key="1">
    <source>
        <dbReference type="EMBL" id="KEH26731.1"/>
    </source>
</evidence>
<dbReference type="EMBL" id="CM001222">
    <property type="protein sequence ID" value="KEH26731.1"/>
    <property type="molecule type" value="Genomic_DNA"/>
</dbReference>
<reference evidence="2" key="4">
    <citation type="journal article" date="2018" name="Nat. Plants">
        <title>Whole-genome landscape of Medicago truncatula symbiotic genes.</title>
        <authorList>
            <person name="Pecrix Y."/>
            <person name="Gamas P."/>
            <person name="Carrere S."/>
        </authorList>
    </citation>
    <scope>NUCLEOTIDE SEQUENCE</scope>
    <source>
        <tissue evidence="2">Leaves</tissue>
    </source>
</reference>
<dbReference type="HOGENOM" id="CLU_2213858_0_0_1"/>
<evidence type="ECO:0000313" key="3">
    <source>
        <dbReference type="EnsemblPlants" id="KEH26731"/>
    </source>
</evidence>